<sequence length="81" mass="9116">MFLQYLLFAYKGQGNHLCHSSDLWLDYQMQSLPESSDTEQIQKSLEMASTLELSYLLCAAATAAGESLSENLSEEYLQKSD</sequence>
<dbReference type="HOGENOM" id="CLU_2573715_0_0_1"/>
<name>E9D746_COCPS</name>
<dbReference type="VEuPathDB" id="FungiDB:CPSG_05342"/>
<dbReference type="EMBL" id="GL636493">
    <property type="protein sequence ID" value="EFW17705.1"/>
    <property type="molecule type" value="Genomic_DNA"/>
</dbReference>
<reference evidence="2" key="1">
    <citation type="journal article" date="2010" name="Genome Res.">
        <title>Population genomic sequencing of Coccidioides fungi reveals recent hybridization and transposon control.</title>
        <authorList>
            <person name="Neafsey D.E."/>
            <person name="Barker B.M."/>
            <person name="Sharpton T.J."/>
            <person name="Stajich J.E."/>
            <person name="Park D.J."/>
            <person name="Whiston E."/>
            <person name="Hung C.-Y."/>
            <person name="McMahan C."/>
            <person name="White J."/>
            <person name="Sykes S."/>
            <person name="Heiman D."/>
            <person name="Young S."/>
            <person name="Zeng Q."/>
            <person name="Abouelleil A."/>
            <person name="Aftuck L."/>
            <person name="Bessette D."/>
            <person name="Brown A."/>
            <person name="FitzGerald M."/>
            <person name="Lui A."/>
            <person name="Macdonald J.P."/>
            <person name="Priest M."/>
            <person name="Orbach M.J."/>
            <person name="Galgiani J.N."/>
            <person name="Kirkland T.N."/>
            <person name="Cole G.T."/>
            <person name="Birren B.W."/>
            <person name="Henn M.R."/>
            <person name="Taylor J.W."/>
            <person name="Rounsley S.D."/>
        </authorList>
    </citation>
    <scope>NUCLEOTIDE SEQUENCE [LARGE SCALE GENOMIC DNA]</scope>
    <source>
        <strain evidence="2">RMSCC 757 / Silveira</strain>
    </source>
</reference>
<dbReference type="AlphaFoldDB" id="E9D746"/>
<proteinExistence type="predicted"/>
<gene>
    <name evidence="1" type="ORF">CPSG_05342</name>
</gene>
<reference evidence="2" key="2">
    <citation type="submission" date="2010-03" db="EMBL/GenBank/DDBJ databases">
        <title>The genome sequence of Coccidioides posadasii strain Silveira.</title>
        <authorList>
            <consortium name="The Broad Institute Genome Sequencing Center for Infectious Disease"/>
            <person name="Neafsey D."/>
            <person name="Orbach M."/>
            <person name="Henn M.R."/>
            <person name="Cole G.T."/>
            <person name="Galgiani J."/>
            <person name="Gardner M.J."/>
            <person name="Kirkland T.N."/>
            <person name="Taylor J.W."/>
            <person name="Young S.K."/>
            <person name="Zeng Q."/>
            <person name="Koehrsen M."/>
            <person name="Alvarado L."/>
            <person name="Berlin A."/>
            <person name="Borenstein D."/>
            <person name="Chapman S.B."/>
            <person name="Chen Z."/>
            <person name="Engels R."/>
            <person name="Freedman E."/>
            <person name="Gellesch M."/>
            <person name="Goldberg J."/>
            <person name="Griggs A."/>
            <person name="Gujja S."/>
            <person name="Heilman E."/>
            <person name="Heiman D."/>
            <person name="Howarth C."/>
            <person name="Jen D."/>
            <person name="Larson L."/>
            <person name="Mehta T."/>
            <person name="Neiman D."/>
            <person name="Park D."/>
            <person name="Pearson M."/>
            <person name="Richards J."/>
            <person name="Roberts A."/>
            <person name="Saif S."/>
            <person name="Shea T."/>
            <person name="Shenoy N."/>
            <person name="Sisk P."/>
            <person name="Stolte C."/>
            <person name="Sykes S."/>
            <person name="Walk T."/>
            <person name="White J."/>
            <person name="Yandava C."/>
            <person name="Haas B."/>
            <person name="Nusbaum C."/>
            <person name="Birren B."/>
        </authorList>
    </citation>
    <scope>NUCLEOTIDE SEQUENCE [LARGE SCALE GENOMIC DNA]</scope>
    <source>
        <strain evidence="2">RMSCC 757 / Silveira</strain>
    </source>
</reference>
<evidence type="ECO:0000313" key="1">
    <source>
        <dbReference type="EMBL" id="EFW17705.1"/>
    </source>
</evidence>
<keyword evidence="2" id="KW-1185">Reference proteome</keyword>
<organism evidence="2">
    <name type="scientific">Coccidioides posadasii (strain RMSCC 757 / Silveira)</name>
    <name type="common">Valley fever fungus</name>
    <dbReference type="NCBI Taxonomy" id="443226"/>
    <lineage>
        <taxon>Eukaryota</taxon>
        <taxon>Fungi</taxon>
        <taxon>Dikarya</taxon>
        <taxon>Ascomycota</taxon>
        <taxon>Pezizomycotina</taxon>
        <taxon>Eurotiomycetes</taxon>
        <taxon>Eurotiomycetidae</taxon>
        <taxon>Onygenales</taxon>
        <taxon>Onygenaceae</taxon>
        <taxon>Coccidioides</taxon>
    </lineage>
</organism>
<dbReference type="Proteomes" id="UP000002497">
    <property type="component" value="Unassembled WGS sequence"/>
</dbReference>
<protein>
    <submittedName>
        <fullName evidence="1">Uncharacterized protein</fullName>
    </submittedName>
</protein>
<accession>E9D746</accession>
<evidence type="ECO:0000313" key="2">
    <source>
        <dbReference type="Proteomes" id="UP000002497"/>
    </source>
</evidence>